<dbReference type="EMBL" id="SHLD01000001">
    <property type="protein sequence ID" value="RZU73629.1"/>
    <property type="molecule type" value="Genomic_DNA"/>
</dbReference>
<reference evidence="1 2" key="1">
    <citation type="submission" date="2019-02" db="EMBL/GenBank/DDBJ databases">
        <title>Sequencing the genomes of 1000 actinobacteria strains.</title>
        <authorList>
            <person name="Klenk H.-P."/>
        </authorList>
    </citation>
    <scope>NUCLEOTIDE SEQUENCE [LARGE SCALE GENOMIC DNA]</scope>
    <source>
        <strain evidence="1 2">DSM 45612</strain>
    </source>
</reference>
<organism evidence="1 2">
    <name type="scientific">Micromonospora kangleipakensis</name>
    <dbReference type="NCBI Taxonomy" id="1077942"/>
    <lineage>
        <taxon>Bacteria</taxon>
        <taxon>Bacillati</taxon>
        <taxon>Actinomycetota</taxon>
        <taxon>Actinomycetes</taxon>
        <taxon>Micromonosporales</taxon>
        <taxon>Micromonosporaceae</taxon>
        <taxon>Micromonospora</taxon>
    </lineage>
</organism>
<dbReference type="RefSeq" id="WP_130332290.1">
    <property type="nucleotide sequence ID" value="NZ_SHLD01000001.1"/>
</dbReference>
<dbReference type="OrthoDB" id="5186027at2"/>
<sequence>MTVPKQRRAYPWIEPSSAKTDAKYRVTADGHIRLVYVVDRRERALLTTDQHSRLVEMVAEVKGEHGEPPSGVFYINEWRHVLVKAGGGTLYAGRYDRLLEFDLDGTRISPVAPGNLSPGDRWVGPRVGVKYTLKASGDDICCRRQIRPGRQRDEYLSDYLASASEVVRRWSKYKRAGGSIYINEARELFAPVGTDVVAYTYLGRVPLDSWFPQPDVDDEY</sequence>
<accession>A0A4Q8B9L1</accession>
<evidence type="ECO:0000313" key="2">
    <source>
        <dbReference type="Proteomes" id="UP000294114"/>
    </source>
</evidence>
<protein>
    <submittedName>
        <fullName evidence="1">Uncharacterized protein</fullName>
    </submittedName>
</protein>
<name>A0A4Q8B9L1_9ACTN</name>
<dbReference type="AlphaFoldDB" id="A0A4Q8B9L1"/>
<dbReference type="Proteomes" id="UP000294114">
    <property type="component" value="Unassembled WGS sequence"/>
</dbReference>
<proteinExistence type="predicted"/>
<gene>
    <name evidence="1" type="ORF">EV384_2045</name>
</gene>
<keyword evidence="2" id="KW-1185">Reference proteome</keyword>
<evidence type="ECO:0000313" key="1">
    <source>
        <dbReference type="EMBL" id="RZU73629.1"/>
    </source>
</evidence>
<comment type="caution">
    <text evidence="1">The sequence shown here is derived from an EMBL/GenBank/DDBJ whole genome shotgun (WGS) entry which is preliminary data.</text>
</comment>